<keyword evidence="10" id="KW-1185">Reference proteome</keyword>
<proteinExistence type="predicted"/>
<evidence type="ECO:0000256" key="1">
    <source>
        <dbReference type="ARBA" id="ARBA00004651"/>
    </source>
</evidence>
<feature type="transmembrane region" description="Helical" evidence="6">
    <location>
        <begin position="423"/>
        <end position="444"/>
    </location>
</feature>
<feature type="domain" description="MacB-like periplasmic core" evidence="8">
    <location>
        <begin position="21"/>
        <end position="238"/>
    </location>
</feature>
<dbReference type="AlphaFoldDB" id="A0AAP2DR80"/>
<evidence type="ECO:0000313" key="10">
    <source>
        <dbReference type="Proteomes" id="UP001319200"/>
    </source>
</evidence>
<dbReference type="GO" id="GO:0022857">
    <property type="term" value="F:transmembrane transporter activity"/>
    <property type="evidence" value="ECO:0007669"/>
    <property type="project" value="TreeGrafter"/>
</dbReference>
<feature type="transmembrane region" description="Helical" evidence="6">
    <location>
        <begin position="373"/>
        <end position="398"/>
    </location>
</feature>
<evidence type="ECO:0000256" key="2">
    <source>
        <dbReference type="ARBA" id="ARBA00022475"/>
    </source>
</evidence>
<feature type="transmembrane region" description="Helical" evidence="6">
    <location>
        <begin position="731"/>
        <end position="750"/>
    </location>
</feature>
<dbReference type="GO" id="GO:0005886">
    <property type="term" value="C:plasma membrane"/>
    <property type="evidence" value="ECO:0007669"/>
    <property type="project" value="UniProtKB-SubCell"/>
</dbReference>
<evidence type="ECO:0000256" key="5">
    <source>
        <dbReference type="ARBA" id="ARBA00023136"/>
    </source>
</evidence>
<dbReference type="Pfam" id="PF02687">
    <property type="entry name" value="FtsX"/>
    <property type="match status" value="2"/>
</dbReference>
<accession>A0AAP2DR80</accession>
<dbReference type="Proteomes" id="UP001319200">
    <property type="component" value="Unassembled WGS sequence"/>
</dbReference>
<dbReference type="Pfam" id="PF12704">
    <property type="entry name" value="MacB_PCD"/>
    <property type="match status" value="1"/>
</dbReference>
<dbReference type="PANTHER" id="PTHR30572">
    <property type="entry name" value="MEMBRANE COMPONENT OF TRANSPORTER-RELATED"/>
    <property type="match status" value="1"/>
</dbReference>
<feature type="transmembrane region" description="Helical" evidence="6">
    <location>
        <begin position="765"/>
        <end position="785"/>
    </location>
</feature>
<dbReference type="PANTHER" id="PTHR30572:SF18">
    <property type="entry name" value="ABC-TYPE MACROLIDE FAMILY EXPORT SYSTEM PERMEASE COMPONENT 2"/>
    <property type="match status" value="1"/>
</dbReference>
<feature type="transmembrane region" description="Helical" evidence="6">
    <location>
        <begin position="679"/>
        <end position="703"/>
    </location>
</feature>
<name>A0AAP2DR80_9BACT</name>
<evidence type="ECO:0000256" key="4">
    <source>
        <dbReference type="ARBA" id="ARBA00022989"/>
    </source>
</evidence>
<evidence type="ECO:0000259" key="8">
    <source>
        <dbReference type="Pfam" id="PF12704"/>
    </source>
</evidence>
<keyword evidence="4 6" id="KW-1133">Transmembrane helix</keyword>
<feature type="domain" description="ABC3 transporter permease C-terminal" evidence="7">
    <location>
        <begin position="682"/>
        <end position="794"/>
    </location>
</feature>
<organism evidence="9 10">
    <name type="scientific">Chryseosolibacter histidini</name>
    <dbReference type="NCBI Taxonomy" id="2782349"/>
    <lineage>
        <taxon>Bacteria</taxon>
        <taxon>Pseudomonadati</taxon>
        <taxon>Bacteroidota</taxon>
        <taxon>Cytophagia</taxon>
        <taxon>Cytophagales</taxon>
        <taxon>Chryseotaleaceae</taxon>
        <taxon>Chryseosolibacter</taxon>
    </lineage>
</organism>
<feature type="transmembrane region" description="Helical" evidence="6">
    <location>
        <begin position="281"/>
        <end position="303"/>
    </location>
</feature>
<comment type="caution">
    <text evidence="9">The sequence shown here is derived from an EMBL/GenBank/DDBJ whole genome shotgun (WGS) entry which is preliminary data.</text>
</comment>
<evidence type="ECO:0000256" key="3">
    <source>
        <dbReference type="ARBA" id="ARBA00022692"/>
    </source>
</evidence>
<dbReference type="InterPro" id="IPR050250">
    <property type="entry name" value="Macrolide_Exporter_MacB"/>
</dbReference>
<reference evidence="9 10" key="1">
    <citation type="submission" date="2021-05" db="EMBL/GenBank/DDBJ databases">
        <title>A Polyphasic approach of four new species of the genus Ohtaekwangia: Ohtaekwangia histidinii sp. nov., Ohtaekwangia cretensis sp. nov., Ohtaekwangia indiensis sp. nov., Ohtaekwangia reichenbachii sp. nov. from diverse environment.</title>
        <authorList>
            <person name="Octaviana S."/>
        </authorList>
    </citation>
    <scope>NUCLEOTIDE SEQUENCE [LARGE SCALE GENOMIC DNA]</scope>
    <source>
        <strain evidence="9 10">PWU4</strain>
    </source>
</reference>
<protein>
    <submittedName>
        <fullName evidence="9">ABC transporter permease</fullName>
    </submittedName>
</protein>
<dbReference type="InterPro" id="IPR003838">
    <property type="entry name" value="ABC3_permease_C"/>
</dbReference>
<dbReference type="InterPro" id="IPR025857">
    <property type="entry name" value="MacB_PCD"/>
</dbReference>
<evidence type="ECO:0000256" key="6">
    <source>
        <dbReference type="SAM" id="Phobius"/>
    </source>
</evidence>
<comment type="subcellular location">
    <subcellularLocation>
        <location evidence="1">Cell membrane</location>
        <topology evidence="1">Multi-pass membrane protein</topology>
    </subcellularLocation>
</comment>
<sequence>MLKNYFIIGWRNLTKTRGYAFINITGLAIGMAVALLIGLWVLDEVNYNKSFKNHERLGLLYHHVTFGEQVLTINDVPAPIGNELKNNCADLEEVSMIAWAYEHVIGYQETTLIETGLFVEPQFADMFSVHMLEGSAKALKGVHAVLLSKTLAADLLGDNPVGKTIKSGNSEEMMVAGVFEDFPANSHFAEVRMLMPMAYYFSRGQQQKMDNWDNFDFECYVLLREHASFATAEPKIKNLLFEKASGAIKALNPNGILLPLEKWHLQATFKDGVNIGGQVRFVWMVGTIGVFVLLLACINFMNLSTARSEKRSKEVGVRKVMGSVRWQLVSQFLSESLMTVVISFVMALLMTALCLPLFNSMAEKKMIIPWTDLRFILISLVFMLVTSVLAGSYPALYLSSFNPVKVLKGVFRTGSSAGLPRKVMVVFQFTISIVLIIGTMVVFLQIQHAKNRPVGFDREGIVNMAVRTEELAKADYNTLRHELLSSGAATDMAKSDFPITGAMSDDVSLTWEGKDPTTRPLFGMNSCSHDFPKTNGFQFIEGRDFSREITSDSSAVIINEMAARLIASENPVNPKNPGQNVIGKKLKFADNKEREIIGVIKDQIRWTPFVNQTPHLYYINYRVKGHLTIRLNPNISTHEALKRTEAVIKKYDPLTPFDYKFQDDEYARLFKTEERVGRLATIFATLAIFISCIGIFGLAAFAVSQRTKEIGIRKVLGASALSLWKMLSGDFVRLVTISILVAVPLSYYLADEWLQQYDYRVELPWWVFAVTGALAILLTLLTVSYQSIKAAMVNPVKSLRSE</sequence>
<keyword evidence="5 6" id="KW-0472">Membrane</keyword>
<dbReference type="EMBL" id="JAHESF010000030">
    <property type="protein sequence ID" value="MBT1699853.1"/>
    <property type="molecule type" value="Genomic_DNA"/>
</dbReference>
<keyword evidence="2" id="KW-1003">Cell membrane</keyword>
<feature type="domain" description="ABC3 transporter permease C-terminal" evidence="7">
    <location>
        <begin position="287"/>
        <end position="403"/>
    </location>
</feature>
<dbReference type="RefSeq" id="WP_254168061.1">
    <property type="nucleotide sequence ID" value="NZ_JAHESF010000030.1"/>
</dbReference>
<keyword evidence="3 6" id="KW-0812">Transmembrane</keyword>
<evidence type="ECO:0000259" key="7">
    <source>
        <dbReference type="Pfam" id="PF02687"/>
    </source>
</evidence>
<feature type="transmembrane region" description="Helical" evidence="6">
    <location>
        <begin position="20"/>
        <end position="42"/>
    </location>
</feature>
<gene>
    <name evidence="9" type="ORF">KK083_23400</name>
</gene>
<feature type="transmembrane region" description="Helical" evidence="6">
    <location>
        <begin position="337"/>
        <end position="358"/>
    </location>
</feature>
<evidence type="ECO:0000313" key="9">
    <source>
        <dbReference type="EMBL" id="MBT1699853.1"/>
    </source>
</evidence>